<gene>
    <name evidence="3" type="ORF">LuPra_02918</name>
</gene>
<feature type="chain" id="PRO_5007511761" description="3-keto-alpha-glucoside-1,2-lyase/3-keto-2-hydroxy-glucal hydratase domain-containing protein" evidence="1">
    <location>
        <begin position="22"/>
        <end position="228"/>
    </location>
</feature>
<keyword evidence="4" id="KW-1185">Reference proteome</keyword>
<feature type="domain" description="3-keto-alpha-glucoside-1,2-lyase/3-keto-2-hydroxy-glucal hydratase" evidence="2">
    <location>
        <begin position="31"/>
        <end position="225"/>
    </location>
</feature>
<dbReference type="STRING" id="1855912.LuPra_02918"/>
<dbReference type="Gene3D" id="2.60.120.560">
    <property type="entry name" value="Exo-inulinase, domain 1"/>
    <property type="match status" value="1"/>
</dbReference>
<sequence length="228" mass="24804" precursor="true">MTRIASLAPIAILGLNVAAFAQPAAATKDAGWTALFDGKSLAGWRAFKSETPPPGWMVKDGVLVHSGTGGDLMTVREFGSFELELDYKIAIGGNSGIMYRVVTEGDAPYWSGPEYQILDNERHPDAKNGPDRLSGANYDLIAPSAAVSKPAGEWNTAKIVVQGNHVEHWLNGTRVVEYEFGSPAWTTLVAENKFKAWPIYGKAARGHIVLQDHGNVVEFRNIRIKDLN</sequence>
<dbReference type="RefSeq" id="WP_110171423.1">
    <property type="nucleotide sequence ID" value="NZ_CP015136.1"/>
</dbReference>
<dbReference type="EMBL" id="CP015136">
    <property type="protein sequence ID" value="AMY09694.1"/>
    <property type="molecule type" value="Genomic_DNA"/>
</dbReference>
<dbReference type="GO" id="GO:0016787">
    <property type="term" value="F:hydrolase activity"/>
    <property type="evidence" value="ECO:0007669"/>
    <property type="project" value="InterPro"/>
</dbReference>
<reference evidence="4" key="2">
    <citation type="submission" date="2016-04" db="EMBL/GenBank/DDBJ databases">
        <title>First Complete Genome Sequence of a Subdivision 6 Acidobacterium.</title>
        <authorList>
            <person name="Huang S."/>
            <person name="Vieira S."/>
            <person name="Bunk B."/>
            <person name="Riedel T."/>
            <person name="Sproeer C."/>
            <person name="Overmann J."/>
        </authorList>
    </citation>
    <scope>NUCLEOTIDE SEQUENCE [LARGE SCALE GENOMIC DNA]</scope>
    <source>
        <strain evidence="4">DSM 100886 HEG_-6_39</strain>
    </source>
</reference>
<evidence type="ECO:0000313" key="3">
    <source>
        <dbReference type="EMBL" id="AMY09694.1"/>
    </source>
</evidence>
<protein>
    <recommendedName>
        <fullName evidence="2">3-keto-alpha-glucoside-1,2-lyase/3-keto-2-hydroxy-glucal hydratase domain-containing protein</fullName>
    </recommendedName>
</protein>
<name>A0A143PPE5_LUTPR</name>
<proteinExistence type="predicted"/>
<evidence type="ECO:0000313" key="4">
    <source>
        <dbReference type="Proteomes" id="UP000076079"/>
    </source>
</evidence>
<evidence type="ECO:0000259" key="2">
    <source>
        <dbReference type="Pfam" id="PF06439"/>
    </source>
</evidence>
<dbReference type="Proteomes" id="UP000076079">
    <property type="component" value="Chromosome"/>
</dbReference>
<reference evidence="3 4" key="1">
    <citation type="journal article" date="2016" name="Genome Announc.">
        <title>First Complete Genome Sequence of a Subdivision 6 Acidobacterium Strain.</title>
        <authorList>
            <person name="Huang S."/>
            <person name="Vieira S."/>
            <person name="Bunk B."/>
            <person name="Riedel T."/>
            <person name="Sproer C."/>
            <person name="Overmann J."/>
        </authorList>
    </citation>
    <scope>NUCLEOTIDE SEQUENCE [LARGE SCALE GENOMIC DNA]</scope>
    <source>
        <strain evidence="4">DSM 100886 HEG_-6_39</strain>
    </source>
</reference>
<accession>A0A143PPE5</accession>
<feature type="signal peptide" evidence="1">
    <location>
        <begin position="1"/>
        <end position="21"/>
    </location>
</feature>
<dbReference type="AlphaFoldDB" id="A0A143PPE5"/>
<dbReference type="Pfam" id="PF06439">
    <property type="entry name" value="3keto-disac_hyd"/>
    <property type="match status" value="1"/>
</dbReference>
<evidence type="ECO:0000256" key="1">
    <source>
        <dbReference type="SAM" id="SignalP"/>
    </source>
</evidence>
<dbReference type="OrthoDB" id="9814708at2"/>
<dbReference type="KEGG" id="abac:LuPra_02918"/>
<organism evidence="3 4">
    <name type="scientific">Luteitalea pratensis</name>
    <dbReference type="NCBI Taxonomy" id="1855912"/>
    <lineage>
        <taxon>Bacteria</taxon>
        <taxon>Pseudomonadati</taxon>
        <taxon>Acidobacteriota</taxon>
        <taxon>Vicinamibacteria</taxon>
        <taxon>Vicinamibacterales</taxon>
        <taxon>Vicinamibacteraceae</taxon>
        <taxon>Luteitalea</taxon>
    </lineage>
</organism>
<keyword evidence="1" id="KW-0732">Signal</keyword>
<dbReference type="PATRIC" id="fig|1813736.3.peg.3110"/>
<dbReference type="InterPro" id="IPR010496">
    <property type="entry name" value="AL/BT2_dom"/>
</dbReference>